<gene>
    <name evidence="1" type="ORF">CALK_0966</name>
</gene>
<name>U7DA44_9BACT</name>
<evidence type="ECO:0000313" key="2">
    <source>
        <dbReference type="Proteomes" id="UP000017148"/>
    </source>
</evidence>
<proteinExistence type="predicted"/>
<dbReference type="STRING" id="1313304.CALK_0966"/>
<comment type="caution">
    <text evidence="1">The sequence shown here is derived from an EMBL/GenBank/DDBJ whole genome shotgun (WGS) entry which is preliminary data.</text>
</comment>
<sequence>MVQIFAKEYTSWRTCPMETPGKRTTMHIQTTYFPRYIHGKRNSCIYQKKQGGVFKKKVYFLYMQHSNLYILILRKSVIISNGE</sequence>
<accession>U7DA44</accession>
<reference evidence="1 2" key="1">
    <citation type="journal article" date="2013" name="Environ. Microbiol.">
        <title>Genome analysis of Chitinivibrio alkaliphilus gen. nov., sp. nov., a novel extremely haloalkaliphilic anaerobic chitinolytic bacterium from the candidate phylum Termite Group 3.</title>
        <authorList>
            <person name="Sorokin D.Y."/>
            <person name="Gumerov V.M."/>
            <person name="Rakitin A.L."/>
            <person name="Beletsky A.V."/>
            <person name="Damste J.S."/>
            <person name="Muyzer G."/>
            <person name="Mardanov A.V."/>
            <person name="Ravin N.V."/>
        </authorList>
    </citation>
    <scope>NUCLEOTIDE SEQUENCE [LARGE SCALE GENOMIC DNA]</scope>
    <source>
        <strain evidence="1 2">ACht1</strain>
    </source>
</reference>
<protein>
    <submittedName>
        <fullName evidence="1">Uncharacterized protein</fullName>
    </submittedName>
</protein>
<organism evidence="1 2">
    <name type="scientific">Chitinivibrio alkaliphilus ACht1</name>
    <dbReference type="NCBI Taxonomy" id="1313304"/>
    <lineage>
        <taxon>Bacteria</taxon>
        <taxon>Pseudomonadati</taxon>
        <taxon>Fibrobacterota</taxon>
        <taxon>Chitinivibrionia</taxon>
        <taxon>Chitinivibrionales</taxon>
        <taxon>Chitinivibrionaceae</taxon>
        <taxon>Chitinivibrio</taxon>
    </lineage>
</organism>
<keyword evidence="2" id="KW-1185">Reference proteome</keyword>
<dbReference type="EMBL" id="ASJR01000007">
    <property type="protein sequence ID" value="ERP31987.1"/>
    <property type="molecule type" value="Genomic_DNA"/>
</dbReference>
<evidence type="ECO:0000313" key="1">
    <source>
        <dbReference type="EMBL" id="ERP31987.1"/>
    </source>
</evidence>
<dbReference type="AlphaFoldDB" id="U7DA44"/>
<dbReference type="Proteomes" id="UP000017148">
    <property type="component" value="Unassembled WGS sequence"/>
</dbReference>